<feature type="compositionally biased region" description="Polar residues" evidence="2">
    <location>
        <begin position="569"/>
        <end position="584"/>
    </location>
</feature>
<evidence type="ECO:0000313" key="3">
    <source>
        <dbReference type="EMBL" id="KAG0255296.1"/>
    </source>
</evidence>
<feature type="coiled-coil region" evidence="1">
    <location>
        <begin position="191"/>
        <end position="254"/>
    </location>
</feature>
<name>A0A9P6U1N0_9FUNG</name>
<feature type="compositionally biased region" description="Low complexity" evidence="2">
    <location>
        <begin position="386"/>
        <end position="399"/>
    </location>
</feature>
<feature type="region of interest" description="Disordered" evidence="2">
    <location>
        <begin position="87"/>
        <end position="154"/>
    </location>
</feature>
<keyword evidence="4" id="KW-1185">Reference proteome</keyword>
<feature type="compositionally biased region" description="Polar residues" evidence="2">
    <location>
        <begin position="1"/>
        <end position="14"/>
    </location>
</feature>
<keyword evidence="1" id="KW-0175">Coiled coil</keyword>
<feature type="compositionally biased region" description="Low complexity" evidence="2">
    <location>
        <begin position="105"/>
        <end position="118"/>
    </location>
</feature>
<feature type="region of interest" description="Disordered" evidence="2">
    <location>
        <begin position="653"/>
        <end position="811"/>
    </location>
</feature>
<feature type="compositionally biased region" description="Basic and acidic residues" evidence="2">
    <location>
        <begin position="797"/>
        <end position="806"/>
    </location>
</feature>
<feature type="region of interest" description="Disordered" evidence="2">
    <location>
        <begin position="466"/>
        <end position="589"/>
    </location>
</feature>
<dbReference type="InterPro" id="IPR037470">
    <property type="entry name" value="IVY1"/>
</dbReference>
<feature type="compositionally biased region" description="Acidic residues" evidence="2">
    <location>
        <begin position="773"/>
        <end position="786"/>
    </location>
</feature>
<dbReference type="PANTHER" id="PTHR38407:SF1">
    <property type="entry name" value="PROTEIN IVY1"/>
    <property type="match status" value="1"/>
</dbReference>
<evidence type="ECO:0000256" key="1">
    <source>
        <dbReference type="SAM" id="Coils"/>
    </source>
</evidence>
<feature type="compositionally biased region" description="Polar residues" evidence="2">
    <location>
        <begin position="517"/>
        <end position="526"/>
    </location>
</feature>
<dbReference type="GO" id="GO:0042144">
    <property type="term" value="P:vacuole fusion, non-autophagic"/>
    <property type="evidence" value="ECO:0007669"/>
    <property type="project" value="InterPro"/>
</dbReference>
<reference evidence="3" key="1">
    <citation type="journal article" date="2020" name="Fungal Divers.">
        <title>Resolving the Mortierellaceae phylogeny through synthesis of multi-gene phylogenetics and phylogenomics.</title>
        <authorList>
            <person name="Vandepol N."/>
            <person name="Liber J."/>
            <person name="Desiro A."/>
            <person name="Na H."/>
            <person name="Kennedy M."/>
            <person name="Barry K."/>
            <person name="Grigoriev I.V."/>
            <person name="Miller A.N."/>
            <person name="O'Donnell K."/>
            <person name="Stajich J.E."/>
            <person name="Bonito G."/>
        </authorList>
    </citation>
    <scope>NUCLEOTIDE SEQUENCE</scope>
    <source>
        <strain evidence="3">BC1065</strain>
    </source>
</reference>
<evidence type="ECO:0000313" key="4">
    <source>
        <dbReference type="Proteomes" id="UP000807716"/>
    </source>
</evidence>
<dbReference type="EMBL" id="JAAAJB010000467">
    <property type="protein sequence ID" value="KAG0255296.1"/>
    <property type="molecule type" value="Genomic_DNA"/>
</dbReference>
<dbReference type="Proteomes" id="UP000807716">
    <property type="component" value="Unassembled WGS sequence"/>
</dbReference>
<feature type="compositionally biased region" description="Basic and acidic residues" evidence="2">
    <location>
        <begin position="428"/>
        <end position="440"/>
    </location>
</feature>
<protein>
    <submittedName>
        <fullName evidence="3">Uncharacterized protein</fullName>
    </submittedName>
</protein>
<dbReference type="GO" id="GO:0005543">
    <property type="term" value="F:phospholipid binding"/>
    <property type="evidence" value="ECO:0007669"/>
    <property type="project" value="InterPro"/>
</dbReference>
<feature type="compositionally biased region" description="Polar residues" evidence="2">
    <location>
        <begin position="88"/>
        <end position="101"/>
    </location>
</feature>
<feature type="region of interest" description="Disordered" evidence="2">
    <location>
        <begin position="384"/>
        <end position="452"/>
    </location>
</feature>
<dbReference type="OrthoDB" id="5594612at2759"/>
<accession>A0A9P6U1N0</accession>
<feature type="compositionally biased region" description="Low complexity" evidence="2">
    <location>
        <begin position="685"/>
        <end position="701"/>
    </location>
</feature>
<feature type="compositionally biased region" description="Low complexity" evidence="2">
    <location>
        <begin position="408"/>
        <end position="423"/>
    </location>
</feature>
<comment type="caution">
    <text evidence="3">The sequence shown here is derived from an EMBL/GenBank/DDBJ whole genome shotgun (WGS) entry which is preliminary data.</text>
</comment>
<feature type="compositionally biased region" description="Low complexity" evidence="2">
    <location>
        <begin position="549"/>
        <end position="561"/>
    </location>
</feature>
<feature type="region of interest" description="Disordered" evidence="2">
    <location>
        <begin position="1"/>
        <end position="27"/>
    </location>
</feature>
<evidence type="ECO:0000256" key="2">
    <source>
        <dbReference type="SAM" id="MobiDB-lite"/>
    </source>
</evidence>
<sequence length="843" mass="91472">MSTVSLIDPTTLNPSFAGPDTNRRGPALGRPAAIITRNDQEVSIELLTSLLAHAKQYRLQMLALSKAAANFGHSLEKIAHCKTAVMENPTSPTNMPLQQQHQGEEPLGSTSPPSLSSPQAVIGHVGKLSSPCPVPKMTSTLSPELGRTQPGSRTRSCLQAAAGLHFLISNHHQILSDTLYKQFEIPLLQHLDTHKGNIEASEAQYERSMREMSQKIKDTEAASLQNGRKRQRDLLQFRQALMTLTQQVDELERIKIGYYFNNLECEQANLQLILQKTSTLVRAEVDIYERVANKGLNDPILELMTTQGPDPYCVYPTTDEFSSIFSILPATPIIPTNPGNVTSGPTATQPEGILTTFYGYHETNPFSTSRTPTTAVPRDRHLFGDASSAESSASPIAKAVNGGKGAPSTSTSTIAGTGTLTGPTKKKDHSEDRTDDEKRVLMSGSSSPTPEDTIAAIESVATMTAATTTVSTTSTSPQADAEENENGQDPESETANDKESEAANGVDDNYFHRADRTSGSQASSLRTGGLDLRGSATHHRHYSSKTDDSTGPSSSTSTQSSLMRPYTHRSLSGSHHMTLGSTPESYPRRNMIHIPQDSELLNNRDFSFSYDPTDLLDRRSHAGIRAGDEFVNEFEGMERAPISDYTLNRTSASLHGRSMSHSSSTNLSHTESQDTQTVEDRQQTSSPLSSSVASSKQASPSRRTALEMSPPSSSREGGGAVATGPENQTDCPTGVEPEEDPYLHTLEHESKTARSSHRLSSREYDDGMPAFLSDEDVGDDNDEEEANGLTGSPSRSSTRDDLEADTRSLVSKRSSDTFRLAGFFRSNNNSTTDFVERVLVQAN</sequence>
<dbReference type="PANTHER" id="PTHR38407">
    <property type="entry name" value="PROTEIN IVY1"/>
    <property type="match status" value="1"/>
</dbReference>
<dbReference type="Gene3D" id="1.20.1270.60">
    <property type="entry name" value="Arfaptin homology (AH) domain/BAR domain"/>
    <property type="match status" value="1"/>
</dbReference>
<feature type="compositionally biased region" description="Low complexity" evidence="2">
    <location>
        <begin position="466"/>
        <end position="476"/>
    </location>
</feature>
<dbReference type="GO" id="GO:0000329">
    <property type="term" value="C:fungal-type vacuole membrane"/>
    <property type="evidence" value="ECO:0007669"/>
    <property type="project" value="InterPro"/>
</dbReference>
<feature type="compositionally biased region" description="Acidic residues" evidence="2">
    <location>
        <begin position="480"/>
        <end position="494"/>
    </location>
</feature>
<dbReference type="InterPro" id="IPR027267">
    <property type="entry name" value="AH/BAR_dom_sf"/>
</dbReference>
<gene>
    <name evidence="3" type="ORF">DFQ27_006321</name>
</gene>
<feature type="compositionally biased region" description="Basic and acidic residues" evidence="2">
    <location>
        <begin position="741"/>
        <end position="752"/>
    </location>
</feature>
<proteinExistence type="predicted"/>
<feature type="compositionally biased region" description="Low complexity" evidence="2">
    <location>
        <begin position="653"/>
        <end position="670"/>
    </location>
</feature>
<organism evidence="3 4">
    <name type="scientific">Actinomortierella ambigua</name>
    <dbReference type="NCBI Taxonomy" id="1343610"/>
    <lineage>
        <taxon>Eukaryota</taxon>
        <taxon>Fungi</taxon>
        <taxon>Fungi incertae sedis</taxon>
        <taxon>Mucoromycota</taxon>
        <taxon>Mortierellomycotina</taxon>
        <taxon>Mortierellomycetes</taxon>
        <taxon>Mortierellales</taxon>
        <taxon>Mortierellaceae</taxon>
        <taxon>Actinomortierella</taxon>
    </lineage>
</organism>
<dbReference type="AlphaFoldDB" id="A0A9P6U1N0"/>